<dbReference type="PROSITE" id="PS50016">
    <property type="entry name" value="ZF_PHD_2"/>
    <property type="match status" value="1"/>
</dbReference>
<keyword evidence="1" id="KW-0479">Metal-binding</keyword>
<feature type="domain" description="PHD-type" evidence="6">
    <location>
        <begin position="4"/>
        <end position="61"/>
    </location>
</feature>
<dbReference type="SUPFAM" id="SSF57903">
    <property type="entry name" value="FYVE/PHD zinc finger"/>
    <property type="match status" value="1"/>
</dbReference>
<organism evidence="7 8">
    <name type="scientific">Musca domestica</name>
    <name type="common">House fly</name>
    <dbReference type="NCBI Taxonomy" id="7370"/>
    <lineage>
        <taxon>Eukaryota</taxon>
        <taxon>Metazoa</taxon>
        <taxon>Ecdysozoa</taxon>
        <taxon>Arthropoda</taxon>
        <taxon>Hexapoda</taxon>
        <taxon>Insecta</taxon>
        <taxon>Pterygota</taxon>
        <taxon>Neoptera</taxon>
        <taxon>Endopterygota</taxon>
        <taxon>Diptera</taxon>
        <taxon>Brachycera</taxon>
        <taxon>Muscomorpha</taxon>
        <taxon>Muscoidea</taxon>
        <taxon>Muscidae</taxon>
        <taxon>Musca</taxon>
    </lineage>
</organism>
<name>A0ABM3UUA4_MUSDO</name>
<dbReference type="Gene3D" id="3.30.40.10">
    <property type="entry name" value="Zinc/RING finger domain, C3HC4 (zinc finger)"/>
    <property type="match status" value="1"/>
</dbReference>
<dbReference type="RefSeq" id="XP_058977110.1">
    <property type="nucleotide sequence ID" value="XM_059121127.1"/>
</dbReference>
<dbReference type="Pfam" id="PF00628">
    <property type="entry name" value="PHD"/>
    <property type="match status" value="1"/>
</dbReference>
<accession>A0ABM3UUA4</accession>
<dbReference type="SMART" id="SM00249">
    <property type="entry name" value="PHD"/>
    <property type="match status" value="1"/>
</dbReference>
<gene>
    <name evidence="8" type="primary">LOC131801966</name>
</gene>
<dbReference type="Gene3D" id="1.20.58.130">
    <property type="match status" value="1"/>
</dbReference>
<evidence type="ECO:0000256" key="1">
    <source>
        <dbReference type="ARBA" id="ARBA00022723"/>
    </source>
</evidence>
<evidence type="ECO:0000256" key="2">
    <source>
        <dbReference type="ARBA" id="ARBA00022771"/>
    </source>
</evidence>
<keyword evidence="3" id="KW-0862">Zinc</keyword>
<keyword evidence="7" id="KW-1185">Reference proteome</keyword>
<keyword evidence="2 4" id="KW-0863">Zinc-finger</keyword>
<dbReference type="InterPro" id="IPR001965">
    <property type="entry name" value="Znf_PHD"/>
</dbReference>
<evidence type="ECO:0000313" key="8">
    <source>
        <dbReference type="RefSeq" id="XP_058977110.1"/>
    </source>
</evidence>
<evidence type="ECO:0000256" key="4">
    <source>
        <dbReference type="PROSITE-ProRule" id="PRU00146"/>
    </source>
</evidence>
<evidence type="ECO:0000259" key="6">
    <source>
        <dbReference type="PROSITE" id="PS50016"/>
    </source>
</evidence>
<proteinExistence type="predicted"/>
<evidence type="ECO:0000256" key="3">
    <source>
        <dbReference type="ARBA" id="ARBA00022833"/>
    </source>
</evidence>
<dbReference type="InterPro" id="IPR013083">
    <property type="entry name" value="Znf_RING/FYVE/PHD"/>
</dbReference>
<protein>
    <submittedName>
        <fullName evidence="8">Uncharacterized protein LOC131801966</fullName>
    </submittedName>
</protein>
<dbReference type="Proteomes" id="UP001652621">
    <property type="component" value="Unplaced"/>
</dbReference>
<dbReference type="GeneID" id="131801966"/>
<evidence type="ECO:0000313" key="7">
    <source>
        <dbReference type="Proteomes" id="UP001652621"/>
    </source>
</evidence>
<dbReference type="InterPro" id="IPR011011">
    <property type="entry name" value="Znf_FYVE_PHD"/>
</dbReference>
<keyword evidence="5" id="KW-0175">Coiled coil</keyword>
<dbReference type="InterPro" id="IPR019787">
    <property type="entry name" value="Znf_PHD-finger"/>
</dbReference>
<reference evidence="8" key="1">
    <citation type="submission" date="2025-08" db="UniProtKB">
        <authorList>
            <consortium name="RefSeq"/>
        </authorList>
    </citation>
    <scope>IDENTIFICATION</scope>
    <source>
        <strain evidence="8">Aabys</strain>
        <tissue evidence="8">Whole body</tissue>
    </source>
</reference>
<feature type="coiled-coil region" evidence="5">
    <location>
        <begin position="93"/>
        <end position="131"/>
    </location>
</feature>
<sequence length="270" mass="30095">MPSAEKCGICNNSITKSQGSIMCKMCNKWIHAACANINEKDLAALKSVKSSIFTCVSCENCQRTNPNRNSISDEFRSLNAKLDGIIMSNQTEKNSIKAALDEIKNEMRSYLTELKSDINSCNEKVSNLKSATDSKISDLQAEVNVLHRRLNRADFLISGLPAGLTDLVAPVMALSSFFNVSLSTHDINYIGYISNGKQILVKLNNVNARDLIMKEYFRTRTLKVLDIIKGEGGDLSNRVYLNDHYTPAAAYLNSLCIRLRRQAVITNLRF</sequence>
<evidence type="ECO:0000256" key="5">
    <source>
        <dbReference type="SAM" id="Coils"/>
    </source>
</evidence>